<evidence type="ECO:0000256" key="1">
    <source>
        <dbReference type="SAM" id="MobiDB-lite"/>
    </source>
</evidence>
<sequence>MGSSRDLNSLKSWNPKLSKNKASVKQLEQQLIEREKQLEKEAKKREVEDLASLKSNTLSWMYDTPKQESQRPKQTTKPSSDKVKKPTQKLKTKPKYDYSKDDPMAKLKR</sequence>
<organism evidence="2 3">
    <name type="scientific">Zygosaccharomyces rouxii</name>
    <dbReference type="NCBI Taxonomy" id="4956"/>
    <lineage>
        <taxon>Eukaryota</taxon>
        <taxon>Fungi</taxon>
        <taxon>Dikarya</taxon>
        <taxon>Ascomycota</taxon>
        <taxon>Saccharomycotina</taxon>
        <taxon>Saccharomycetes</taxon>
        <taxon>Saccharomycetales</taxon>
        <taxon>Saccharomycetaceae</taxon>
        <taxon>Zygosaccharomyces</taxon>
    </lineage>
</organism>
<comment type="caution">
    <text evidence="2">The sequence shown here is derived from an EMBL/GenBank/DDBJ whole genome shotgun (WGS) entry which is preliminary data.</text>
</comment>
<dbReference type="EMBL" id="BDGX01000009">
    <property type="protein sequence ID" value="GAV48482.1"/>
    <property type="molecule type" value="Genomic_DNA"/>
</dbReference>
<evidence type="ECO:0008006" key="4">
    <source>
        <dbReference type="Google" id="ProtNLM"/>
    </source>
</evidence>
<evidence type="ECO:0000313" key="2">
    <source>
        <dbReference type="EMBL" id="GAV48482.1"/>
    </source>
</evidence>
<feature type="compositionally biased region" description="Basic and acidic residues" evidence="1">
    <location>
        <begin position="94"/>
        <end position="109"/>
    </location>
</feature>
<proteinExistence type="predicted"/>
<reference evidence="2 3" key="1">
    <citation type="submission" date="2016-08" db="EMBL/GenBank/DDBJ databases">
        <title>Draft genome sequence of allopolyploid Zygosaccharomyces rouxii.</title>
        <authorList>
            <person name="Watanabe J."/>
            <person name="Uehara K."/>
            <person name="Mogi Y."/>
            <person name="Tsukioka Y."/>
        </authorList>
    </citation>
    <scope>NUCLEOTIDE SEQUENCE [LARGE SCALE GENOMIC DNA]</scope>
    <source>
        <strain evidence="2 3">NBRC 110957</strain>
    </source>
</reference>
<name>A0A1Q2ZYG9_ZYGRO</name>
<dbReference type="OrthoDB" id="21123at2759"/>
<feature type="region of interest" description="Disordered" evidence="1">
    <location>
        <begin position="1"/>
        <end position="24"/>
    </location>
</feature>
<dbReference type="AlphaFoldDB" id="A0A1Q2ZYG9"/>
<accession>A0A1Q2ZYG9</accession>
<gene>
    <name evidence="2" type="ORF">ZYGR_0I07790</name>
</gene>
<dbReference type="Proteomes" id="UP000187013">
    <property type="component" value="Unassembled WGS sequence"/>
</dbReference>
<feature type="region of interest" description="Disordered" evidence="1">
    <location>
        <begin position="41"/>
        <end position="109"/>
    </location>
</feature>
<protein>
    <recommendedName>
        <fullName evidence="4">Pre-mRNA-splicing factor CWC25</fullName>
    </recommendedName>
</protein>
<evidence type="ECO:0000313" key="3">
    <source>
        <dbReference type="Proteomes" id="UP000187013"/>
    </source>
</evidence>